<dbReference type="InterPro" id="IPR044016">
    <property type="entry name" value="Big_13"/>
</dbReference>
<feature type="signal peptide" evidence="1">
    <location>
        <begin position="1"/>
        <end position="23"/>
    </location>
</feature>
<dbReference type="PANTHER" id="PTHR42754">
    <property type="entry name" value="ENDOGLUCANASE"/>
    <property type="match status" value="1"/>
</dbReference>
<feature type="domain" description="SLH" evidence="2">
    <location>
        <begin position="1374"/>
        <end position="1432"/>
    </location>
</feature>
<feature type="domain" description="SLH" evidence="2">
    <location>
        <begin position="1433"/>
        <end position="1496"/>
    </location>
</feature>
<accession>A0A7W5C4B3</accession>
<reference evidence="3 4" key="1">
    <citation type="submission" date="2020-08" db="EMBL/GenBank/DDBJ databases">
        <title>Genomic Encyclopedia of Type Strains, Phase III (KMG-III): the genomes of soil and plant-associated and newly described type strains.</title>
        <authorList>
            <person name="Whitman W."/>
        </authorList>
    </citation>
    <scope>NUCLEOTIDE SEQUENCE [LARGE SCALE GENOMIC DNA]</scope>
    <source>
        <strain evidence="3 4">CECT 8234</strain>
    </source>
</reference>
<sequence>MKKNRNRFIALLITVSISFALYAAQMSAAPAEPEQVLDLEKVLGSSGSDIGYGVIPLADGYVIAGQKIVSDPVSSHTDAVWLKTNLIGDLVGEPKQFGGTEGNDMFNSIIATSDGGYLMTGYSYSASTYYDTFVVKTDASGDMQWEKHLGGSGEQAGRGIVETSDGYLVLSRTNTGANNYDIQVYKLAANGVILWEEQYLSPDDSYDVFDITLTADNGFVVAGSKKATSAPNTSDAVLIKYDAAGEFVWEQTYGESGQTELFNSVTATSDGGFILAGETKPNGSFNGDAYLVKTNSLGEAAWKKAVGGSLSDVGVSVIEAANGGYMVAGRTYSYTNGPNDIYMFKINASGDVLWETNFGGASFDTAYDIKALPNNEYVLVGSTNSSQMYLVKTKVNPDLAPLPPIITGIAEDSGRSGTDYITNDKSLYIKGTAEASVTVTVYVDNVIAGTTSADASGAWSYDYTATTLAAGSYTFSATATNTLNITGARSLSQVVEIDLDAPTAPAITRVLDDSDDDRITTDNTLILKGTAEAKSIVAIYLDDGSSSIGTITAADDGTWSFDYTGTTLADGVRTFKATATDIAGNVSPESSDFAVRIKTSLPSVPVITGFSVMDDSVVIPVAVDGATNKRPVTIHGTGDAGTTITVYKKNELGMSVTAGTAVVTAEGRWSLVQSSMMQGDNPYRAMATDLEFGLSSARSSEFKIIYDTSKPDAPTINEVKTSTISVNNFGITNNPIFEELMGAAESFSKITVWIDSEEITTVTADAFGDWSYNLKGITLEDGIHVFEAMATDAAGNVGTEKVIFSITLDTLVPVAPIIEPSTTAWTNTDVTVTLGFLDQAAEDDAVERHIKVGDGAGSVFEPYTLPVTVENNTNVYAKVKDSAGNWSTETMLAIANIDRTPPTGSIALKNGSTTSNNLMLSLDLTVEDGKEGTDPEDIQMRLSQDGSSWSAIERYSSTKNYEIEAGDGSARAVYVQFIDAAGNKSMVYDAIFILDTLAPSIPVITVTPVEVTYDHVTATIIYEDDVVVKQYKLGLDGVYTNYTEPVVIHTNTTLYARGQDEAGNWSEEALQAISNIRSVSSPEPAPSQGQTRQGEVLVGDEGPAKPLIKIDIVRKGTNGIIEDKVDMSYSKTREIIDRADRSSNHSVRVIITDPPFPGSQADEIMVNLPRSSLRELSEAGLVVELKVGDILNTLTHETLKALQAEGKDIYFRFIPVRNSGEQQVITDRSVSADEVKEIAGDQEVNVIGRSITIETNYKDHATKVMLPITSLPGNAALRQAFLNSLSVFIEYSDGEKRLQRGVIKYDEHGNPLGIEIEVAKFGLFTVISLEEYRGTAYVFGYQDGSFKPDQFVKRSEFAAMLARLLPASSDEMAEDRQYVDVPNSYWAADSIAKVNQAGLMNGYPDGSFDPGAVITRAEIAAIAQKLKVLSLPTSVSSFTDIKEHWAEQVIAAVQQAGILTGYPDGRFLPDRGVTRAESTVFLNRLFERKLQESGLVESSWTDVPLSHWALKDIESASKP</sequence>
<dbReference type="PANTHER" id="PTHR42754:SF1">
    <property type="entry name" value="LIPOPROTEIN"/>
    <property type="match status" value="1"/>
</dbReference>
<dbReference type="PROSITE" id="PS00092">
    <property type="entry name" value="N6_MTASE"/>
    <property type="match status" value="1"/>
</dbReference>
<keyword evidence="4" id="KW-1185">Reference proteome</keyword>
<dbReference type="Pfam" id="PF19077">
    <property type="entry name" value="Big_13"/>
    <property type="match status" value="3"/>
</dbReference>
<proteinExistence type="predicted"/>
<dbReference type="RefSeq" id="WP_183558191.1">
    <property type="nucleotide sequence ID" value="NZ_CBCSLB010000001.1"/>
</dbReference>
<evidence type="ECO:0000259" key="2">
    <source>
        <dbReference type="PROSITE" id="PS51272"/>
    </source>
</evidence>
<dbReference type="InterPro" id="IPR001119">
    <property type="entry name" value="SLH_dom"/>
</dbReference>
<dbReference type="Gene3D" id="2.60.40.10">
    <property type="entry name" value="Immunoglobulins"/>
    <property type="match status" value="4"/>
</dbReference>
<comment type="caution">
    <text evidence="3">The sequence shown here is derived from an EMBL/GenBank/DDBJ whole genome shotgun (WGS) entry which is preliminary data.</text>
</comment>
<dbReference type="GO" id="GO:0032259">
    <property type="term" value="P:methylation"/>
    <property type="evidence" value="ECO:0007669"/>
    <property type="project" value="InterPro"/>
</dbReference>
<dbReference type="Proteomes" id="UP000518605">
    <property type="component" value="Unassembled WGS sequence"/>
</dbReference>
<keyword evidence="1" id="KW-0732">Signal</keyword>
<evidence type="ECO:0000313" key="3">
    <source>
        <dbReference type="EMBL" id="MBB3150404.1"/>
    </source>
</evidence>
<dbReference type="GO" id="GO:0008168">
    <property type="term" value="F:methyltransferase activity"/>
    <property type="evidence" value="ECO:0007669"/>
    <property type="project" value="InterPro"/>
</dbReference>
<dbReference type="NCBIfam" id="NF033510">
    <property type="entry name" value="Ca_tandemer"/>
    <property type="match status" value="4"/>
</dbReference>
<organism evidence="3 4">
    <name type="scientific">Paenibacillus endophyticus</name>
    <dbReference type="NCBI Taxonomy" id="1294268"/>
    <lineage>
        <taxon>Bacteria</taxon>
        <taxon>Bacillati</taxon>
        <taxon>Bacillota</taxon>
        <taxon>Bacilli</taxon>
        <taxon>Bacillales</taxon>
        <taxon>Paenibacillaceae</taxon>
        <taxon>Paenibacillus</taxon>
    </lineage>
</organism>
<dbReference type="InterPro" id="IPR011047">
    <property type="entry name" value="Quinoprotein_ADH-like_sf"/>
</dbReference>
<feature type="chain" id="PRO_5038547840" description="SLH domain-containing protein" evidence="1">
    <location>
        <begin position="24"/>
        <end position="1519"/>
    </location>
</feature>
<evidence type="ECO:0000313" key="4">
    <source>
        <dbReference type="Proteomes" id="UP000518605"/>
    </source>
</evidence>
<gene>
    <name evidence="3" type="ORF">FHS16_000436</name>
</gene>
<protein>
    <recommendedName>
        <fullName evidence="2">SLH domain-containing protein</fullName>
    </recommendedName>
</protein>
<dbReference type="SUPFAM" id="SSF50998">
    <property type="entry name" value="Quinoprotein alcohol dehydrogenase-like"/>
    <property type="match status" value="1"/>
</dbReference>
<dbReference type="InterPro" id="IPR013783">
    <property type="entry name" value="Ig-like_fold"/>
</dbReference>
<dbReference type="Pfam" id="PF00395">
    <property type="entry name" value="SLH"/>
    <property type="match status" value="3"/>
</dbReference>
<dbReference type="GO" id="GO:0003676">
    <property type="term" value="F:nucleic acid binding"/>
    <property type="evidence" value="ECO:0007669"/>
    <property type="project" value="InterPro"/>
</dbReference>
<dbReference type="EMBL" id="JACHXW010000001">
    <property type="protein sequence ID" value="MBB3150404.1"/>
    <property type="molecule type" value="Genomic_DNA"/>
</dbReference>
<evidence type="ECO:0000256" key="1">
    <source>
        <dbReference type="SAM" id="SignalP"/>
    </source>
</evidence>
<dbReference type="InterPro" id="IPR002052">
    <property type="entry name" value="DNA_methylase_N6_adenine_CS"/>
</dbReference>
<dbReference type="PROSITE" id="PS51272">
    <property type="entry name" value="SLH"/>
    <property type="match status" value="2"/>
</dbReference>
<name>A0A7W5C4B3_9BACL</name>